<evidence type="ECO:0000259" key="7">
    <source>
        <dbReference type="PROSITE" id="PS50405"/>
    </source>
</evidence>
<dbReference type="InterPro" id="IPR010987">
    <property type="entry name" value="Glutathione-S-Trfase_C-like"/>
</dbReference>
<dbReference type="InterPro" id="IPR040079">
    <property type="entry name" value="Glutathione_S-Trfase"/>
</dbReference>
<comment type="function">
    <text evidence="5">May be involved in the conjugation of reduced glutathione to a wide number of exogenous and endogenous hydrophobic electrophiles and have a detoxification role against certain herbicides.</text>
</comment>
<proteinExistence type="inferred from homology"/>
<dbReference type="EC" id="2.5.1.18" evidence="2"/>
<keyword evidence="3" id="KW-0808">Transferase</keyword>
<dbReference type="Gene3D" id="1.20.1050.10">
    <property type="match status" value="1"/>
</dbReference>
<dbReference type="GO" id="GO:0006749">
    <property type="term" value="P:glutathione metabolic process"/>
    <property type="evidence" value="ECO:0007669"/>
    <property type="project" value="TreeGrafter"/>
</dbReference>
<evidence type="ECO:0000256" key="2">
    <source>
        <dbReference type="ARBA" id="ARBA00012452"/>
    </source>
</evidence>
<evidence type="ECO:0000256" key="4">
    <source>
        <dbReference type="ARBA" id="ARBA00047960"/>
    </source>
</evidence>
<dbReference type="Gene3D" id="3.40.30.10">
    <property type="entry name" value="Glutaredoxin"/>
    <property type="match status" value="1"/>
</dbReference>
<comment type="caution">
    <text evidence="8">The sequence shown here is derived from an EMBL/GenBank/DDBJ whole genome shotgun (WGS) entry which is preliminary data.</text>
</comment>
<dbReference type="AlphaFoldDB" id="A0A060S1L9"/>
<evidence type="ECO:0000313" key="9">
    <source>
        <dbReference type="Proteomes" id="UP000029665"/>
    </source>
</evidence>
<evidence type="ECO:0000256" key="3">
    <source>
        <dbReference type="ARBA" id="ARBA00022679"/>
    </source>
</evidence>
<dbReference type="OrthoDB" id="249703at2759"/>
<organism evidence="8 9">
    <name type="scientific">Pycnoporus cinnabarinus</name>
    <name type="common">Cinnabar-red polypore</name>
    <name type="synonym">Trametes cinnabarina</name>
    <dbReference type="NCBI Taxonomy" id="5643"/>
    <lineage>
        <taxon>Eukaryota</taxon>
        <taxon>Fungi</taxon>
        <taxon>Dikarya</taxon>
        <taxon>Basidiomycota</taxon>
        <taxon>Agaricomycotina</taxon>
        <taxon>Agaricomycetes</taxon>
        <taxon>Polyporales</taxon>
        <taxon>Polyporaceae</taxon>
        <taxon>Trametes</taxon>
    </lineage>
</organism>
<dbReference type="FunFam" id="3.40.30.10:FF:000039">
    <property type="entry name" value="Glutathione S-transferase domain"/>
    <property type="match status" value="1"/>
</dbReference>
<dbReference type="SFLD" id="SFLDS00019">
    <property type="entry name" value="Glutathione_Transferase_(cytos"/>
    <property type="match status" value="1"/>
</dbReference>
<evidence type="ECO:0000259" key="6">
    <source>
        <dbReference type="PROSITE" id="PS50404"/>
    </source>
</evidence>
<dbReference type="HOGENOM" id="CLU_011226_5_1_1"/>
<dbReference type="Pfam" id="PF02798">
    <property type="entry name" value="GST_N"/>
    <property type="match status" value="1"/>
</dbReference>
<evidence type="ECO:0000313" key="8">
    <source>
        <dbReference type="EMBL" id="CDO68190.1"/>
    </source>
</evidence>
<dbReference type="GO" id="GO:0043295">
    <property type="term" value="F:glutathione binding"/>
    <property type="evidence" value="ECO:0007669"/>
    <property type="project" value="TreeGrafter"/>
</dbReference>
<dbReference type="GO" id="GO:0009636">
    <property type="term" value="P:response to toxic substance"/>
    <property type="evidence" value="ECO:0007669"/>
    <property type="project" value="UniProtKB-ARBA"/>
</dbReference>
<dbReference type="SUPFAM" id="SSF52833">
    <property type="entry name" value="Thioredoxin-like"/>
    <property type="match status" value="1"/>
</dbReference>
<gene>
    <name evidence="8" type="ORF">BN946_scf184938.g42</name>
</gene>
<dbReference type="Pfam" id="PF00043">
    <property type="entry name" value="GST_C"/>
    <property type="match status" value="1"/>
</dbReference>
<dbReference type="InterPro" id="IPR036249">
    <property type="entry name" value="Thioredoxin-like_sf"/>
</dbReference>
<keyword evidence="9" id="KW-1185">Reference proteome</keyword>
<feature type="domain" description="GST N-terminal" evidence="6">
    <location>
        <begin position="1"/>
        <end position="82"/>
    </location>
</feature>
<evidence type="ECO:0000256" key="1">
    <source>
        <dbReference type="ARBA" id="ARBA00010128"/>
    </source>
</evidence>
<protein>
    <recommendedName>
        <fullName evidence="2">glutathione transferase</fullName>
        <ecNumber evidence="2">2.5.1.18</ecNumber>
    </recommendedName>
</protein>
<dbReference type="GO" id="GO:0004364">
    <property type="term" value="F:glutathione transferase activity"/>
    <property type="evidence" value="ECO:0007669"/>
    <property type="project" value="UniProtKB-EC"/>
</dbReference>
<name>A0A060S1L9_PYCCI</name>
<evidence type="ECO:0000256" key="5">
    <source>
        <dbReference type="ARBA" id="ARBA00053259"/>
    </source>
</evidence>
<dbReference type="InterPro" id="IPR004045">
    <property type="entry name" value="Glutathione_S-Trfase_N"/>
</dbReference>
<dbReference type="SUPFAM" id="SSF47616">
    <property type="entry name" value="GST C-terminal domain-like"/>
    <property type="match status" value="1"/>
</dbReference>
<dbReference type="STRING" id="5643.A0A060S1L9"/>
<dbReference type="PANTHER" id="PTHR43900:SF3">
    <property type="entry name" value="GLUTATHIONE S-TRANSFERASE RHO"/>
    <property type="match status" value="1"/>
</dbReference>
<dbReference type="PROSITE" id="PS50404">
    <property type="entry name" value="GST_NTER"/>
    <property type="match status" value="1"/>
</dbReference>
<dbReference type="PANTHER" id="PTHR43900">
    <property type="entry name" value="GLUTATHIONE S-TRANSFERASE RHO"/>
    <property type="match status" value="1"/>
</dbReference>
<comment type="similarity">
    <text evidence="1">Belongs to the GST superfamily. Phi family.</text>
</comment>
<dbReference type="EMBL" id="CCBP010000006">
    <property type="protein sequence ID" value="CDO68190.1"/>
    <property type="molecule type" value="Genomic_DNA"/>
</dbReference>
<comment type="catalytic activity">
    <reaction evidence="4">
        <text>RX + glutathione = an S-substituted glutathione + a halide anion + H(+)</text>
        <dbReference type="Rhea" id="RHEA:16437"/>
        <dbReference type="ChEBI" id="CHEBI:15378"/>
        <dbReference type="ChEBI" id="CHEBI:16042"/>
        <dbReference type="ChEBI" id="CHEBI:17792"/>
        <dbReference type="ChEBI" id="CHEBI:57925"/>
        <dbReference type="ChEBI" id="CHEBI:90779"/>
        <dbReference type="EC" id="2.5.1.18"/>
    </reaction>
</comment>
<feature type="domain" description="GST C-terminal" evidence="7">
    <location>
        <begin position="90"/>
        <end position="212"/>
    </location>
</feature>
<dbReference type="InterPro" id="IPR004046">
    <property type="entry name" value="GST_C"/>
</dbReference>
<sequence length="212" mass="23588">MVLKIVGNPVSTCTNRVRITLEELGVPYELVAIDFSKGEHKSPEFTAIQPFGQVPYIDDDGFKLYESRAIARYVALKYGGIGKLIPDPKDVRKYGLFEQAASIELSNFDPSASGLAYENIFKVAYGGKTNQDAVAQMKTTLEGKLGAYDVILGKSKYLAGDELTLADLFHIPYGALLEKQGIDYLVSGRWPNVTRWWKDISSRESWKKVAPK</sequence>
<dbReference type="GO" id="GO:0005737">
    <property type="term" value="C:cytoplasm"/>
    <property type="evidence" value="ECO:0007669"/>
    <property type="project" value="TreeGrafter"/>
</dbReference>
<dbReference type="PROSITE" id="PS50405">
    <property type="entry name" value="GST_CTER"/>
    <property type="match status" value="1"/>
</dbReference>
<dbReference type="InterPro" id="IPR036282">
    <property type="entry name" value="Glutathione-S-Trfase_C_sf"/>
</dbReference>
<dbReference type="CDD" id="cd03053">
    <property type="entry name" value="GST_N_Phi"/>
    <property type="match status" value="1"/>
</dbReference>
<dbReference type="SFLD" id="SFLDG00358">
    <property type="entry name" value="Main_(cytGST)"/>
    <property type="match status" value="1"/>
</dbReference>
<dbReference type="OMA" id="QEANNEG"/>
<dbReference type="Proteomes" id="UP000029665">
    <property type="component" value="Unassembled WGS sequence"/>
</dbReference>
<dbReference type="FunFam" id="1.20.1050.10:FF:000004">
    <property type="entry name" value="Glutathione S-transferase F2"/>
    <property type="match status" value="1"/>
</dbReference>
<accession>A0A060S1L9</accession>
<reference evidence="8" key="1">
    <citation type="submission" date="2014-01" db="EMBL/GenBank/DDBJ databases">
        <title>The genome of the white-rot fungus Pycnoporus cinnabarinus: a basidiomycete model with a versatile arsenal for lignocellulosic biomass breakdown.</title>
        <authorList>
            <person name="Levasseur A."/>
            <person name="Lomascolo A."/>
            <person name="Ruiz-Duenas F.J."/>
            <person name="Uzan E."/>
            <person name="Piumi F."/>
            <person name="Kues U."/>
            <person name="Ram A.F.J."/>
            <person name="Murat C."/>
            <person name="Haon M."/>
            <person name="Benoit I."/>
            <person name="Arfi Y."/>
            <person name="Chevret D."/>
            <person name="Drula E."/>
            <person name="Kwon M.J."/>
            <person name="Gouret P."/>
            <person name="Lesage-Meessen L."/>
            <person name="Lombard V."/>
            <person name="Mariette J."/>
            <person name="Noirot C."/>
            <person name="Park J."/>
            <person name="Patyshakuliyeva A."/>
            <person name="Wieneger R.A.B."/>
            <person name="Wosten H.A.B."/>
            <person name="Martin F."/>
            <person name="Coutinho P.M."/>
            <person name="de Vries R."/>
            <person name="Martinez A.T."/>
            <person name="Klopp C."/>
            <person name="Pontarotti P."/>
            <person name="Henrissat B."/>
            <person name="Record E."/>
        </authorList>
    </citation>
    <scope>NUCLEOTIDE SEQUENCE [LARGE SCALE GENOMIC DNA]</scope>
    <source>
        <strain evidence="8">BRFM137</strain>
    </source>
</reference>
<dbReference type="SFLD" id="SFLDG01154">
    <property type="entry name" value="Main.5:_Phi-like"/>
    <property type="match status" value="1"/>
</dbReference>